<dbReference type="SMART" id="SM00729">
    <property type="entry name" value="Elp3"/>
    <property type="match status" value="1"/>
</dbReference>
<evidence type="ECO:0000256" key="1">
    <source>
        <dbReference type="ARBA" id="ARBA00001966"/>
    </source>
</evidence>
<dbReference type="InterPro" id="IPR050377">
    <property type="entry name" value="Radical_SAM_PqqE_MftC-like"/>
</dbReference>
<protein>
    <submittedName>
        <fullName evidence="7">Radical SAM protein</fullName>
    </submittedName>
</protein>
<dbReference type="InterPro" id="IPR006638">
    <property type="entry name" value="Elp3/MiaA/NifB-like_rSAM"/>
</dbReference>
<dbReference type="RefSeq" id="WP_343333055.1">
    <property type="nucleotide sequence ID" value="NZ_JAPOHD010000020.1"/>
</dbReference>
<name>A0A9X3F6G8_9BACT</name>
<evidence type="ECO:0000313" key="8">
    <source>
        <dbReference type="Proteomes" id="UP001145087"/>
    </source>
</evidence>
<keyword evidence="3" id="KW-0479">Metal-binding</keyword>
<keyword evidence="4" id="KW-0408">Iron</keyword>
<sequence>MILKRHRHNGKAQMIYGSSAWLIQKRLLLFIFVQMLKVSGNPVHAFKGIVRLRKLRRDAHGNKVISKFVKANKRYYWVTDFPGFPTANLKYILQGEFERQQNSSPEKHLLIPQQTLIWGITNRCALRCSHCYDWDNIDTHEHLNSEQLHQILQKIEEHGIRHVQLSGGEPLARFDDLISILNKAADKIDFWLLTSGFGLTAEKAKALKEAGLRGVNISLDHWDEEQHNLFRNNAKSYSEACNAVKHCREAGILVSLSLCATREFISEENLQKYARQARNMGANFIRILEPRAVGHFSNQNVQLRSLHIQLISSFMKRMNSDPEYKEFPIVVFFGFHQRKLGCMGAGNRYMYIDANGEIHACPFCRGSVGNVFSIPLNTAIAKLRDNGCQAFKMYSENT</sequence>
<dbReference type="SFLD" id="SFLDS00029">
    <property type="entry name" value="Radical_SAM"/>
    <property type="match status" value="1"/>
</dbReference>
<feature type="domain" description="Radical SAM core" evidence="6">
    <location>
        <begin position="110"/>
        <end position="323"/>
    </location>
</feature>
<evidence type="ECO:0000256" key="2">
    <source>
        <dbReference type="ARBA" id="ARBA00022691"/>
    </source>
</evidence>
<keyword evidence="8" id="KW-1185">Reference proteome</keyword>
<dbReference type="InterPro" id="IPR007197">
    <property type="entry name" value="rSAM"/>
</dbReference>
<dbReference type="SFLD" id="SFLDG01067">
    <property type="entry name" value="SPASM/twitch_domain_containing"/>
    <property type="match status" value="1"/>
</dbReference>
<dbReference type="CDD" id="cd01335">
    <property type="entry name" value="Radical_SAM"/>
    <property type="match status" value="1"/>
</dbReference>
<dbReference type="PANTHER" id="PTHR11228">
    <property type="entry name" value="RADICAL SAM DOMAIN PROTEIN"/>
    <property type="match status" value="1"/>
</dbReference>
<dbReference type="Proteomes" id="UP001145087">
    <property type="component" value="Unassembled WGS sequence"/>
</dbReference>
<evidence type="ECO:0000256" key="3">
    <source>
        <dbReference type="ARBA" id="ARBA00022723"/>
    </source>
</evidence>
<dbReference type="GO" id="GO:0006783">
    <property type="term" value="P:heme biosynthetic process"/>
    <property type="evidence" value="ECO:0007669"/>
    <property type="project" value="TreeGrafter"/>
</dbReference>
<dbReference type="PANTHER" id="PTHR11228:SF7">
    <property type="entry name" value="PQQA PEPTIDE CYCLASE"/>
    <property type="match status" value="1"/>
</dbReference>
<accession>A0A9X3F6G8</accession>
<evidence type="ECO:0000259" key="6">
    <source>
        <dbReference type="PROSITE" id="PS51918"/>
    </source>
</evidence>
<organism evidence="7 8">
    <name type="scientific">Draconibacterium aestuarii</name>
    <dbReference type="NCBI Taxonomy" id="2998507"/>
    <lineage>
        <taxon>Bacteria</taxon>
        <taxon>Pseudomonadati</taxon>
        <taxon>Bacteroidota</taxon>
        <taxon>Bacteroidia</taxon>
        <taxon>Marinilabiliales</taxon>
        <taxon>Prolixibacteraceae</taxon>
        <taxon>Draconibacterium</taxon>
    </lineage>
</organism>
<dbReference type="AlphaFoldDB" id="A0A9X3F6G8"/>
<keyword evidence="2" id="KW-0949">S-adenosyl-L-methionine</keyword>
<dbReference type="SUPFAM" id="SSF102114">
    <property type="entry name" value="Radical SAM enzymes"/>
    <property type="match status" value="1"/>
</dbReference>
<evidence type="ECO:0000313" key="7">
    <source>
        <dbReference type="EMBL" id="MCY1720722.1"/>
    </source>
</evidence>
<proteinExistence type="predicted"/>
<comment type="caution">
    <text evidence="7">The sequence shown here is derived from an EMBL/GenBank/DDBJ whole genome shotgun (WGS) entry which is preliminary data.</text>
</comment>
<dbReference type="GO" id="GO:0051536">
    <property type="term" value="F:iron-sulfur cluster binding"/>
    <property type="evidence" value="ECO:0007669"/>
    <property type="project" value="UniProtKB-KW"/>
</dbReference>
<dbReference type="SFLD" id="SFLDG01386">
    <property type="entry name" value="main_SPASM_domain-containing"/>
    <property type="match status" value="1"/>
</dbReference>
<dbReference type="InterPro" id="IPR013785">
    <property type="entry name" value="Aldolase_TIM"/>
</dbReference>
<dbReference type="GO" id="GO:0046872">
    <property type="term" value="F:metal ion binding"/>
    <property type="evidence" value="ECO:0007669"/>
    <property type="project" value="UniProtKB-KW"/>
</dbReference>
<dbReference type="Pfam" id="PF04055">
    <property type="entry name" value="Radical_SAM"/>
    <property type="match status" value="1"/>
</dbReference>
<dbReference type="PROSITE" id="PS51918">
    <property type="entry name" value="RADICAL_SAM"/>
    <property type="match status" value="1"/>
</dbReference>
<dbReference type="GO" id="GO:0003824">
    <property type="term" value="F:catalytic activity"/>
    <property type="evidence" value="ECO:0007669"/>
    <property type="project" value="InterPro"/>
</dbReference>
<dbReference type="InterPro" id="IPR058240">
    <property type="entry name" value="rSAM_sf"/>
</dbReference>
<keyword evidence="5" id="KW-0411">Iron-sulfur</keyword>
<comment type="cofactor">
    <cofactor evidence="1">
        <name>[4Fe-4S] cluster</name>
        <dbReference type="ChEBI" id="CHEBI:49883"/>
    </cofactor>
</comment>
<reference evidence="7" key="1">
    <citation type="submission" date="2022-11" db="EMBL/GenBank/DDBJ databases">
        <title>Marilongibacter aestuarii gen. nov., sp. nov., isolated from tidal flat sediment.</title>
        <authorList>
            <person name="Jiayan W."/>
        </authorList>
    </citation>
    <scope>NUCLEOTIDE SEQUENCE</scope>
    <source>
        <strain evidence="7">Z1-6</strain>
    </source>
</reference>
<dbReference type="EMBL" id="JAPOHD010000020">
    <property type="protein sequence ID" value="MCY1720722.1"/>
    <property type="molecule type" value="Genomic_DNA"/>
</dbReference>
<evidence type="ECO:0000256" key="4">
    <source>
        <dbReference type="ARBA" id="ARBA00023004"/>
    </source>
</evidence>
<evidence type="ECO:0000256" key="5">
    <source>
        <dbReference type="ARBA" id="ARBA00023014"/>
    </source>
</evidence>
<dbReference type="Gene3D" id="3.20.20.70">
    <property type="entry name" value="Aldolase class I"/>
    <property type="match status" value="1"/>
</dbReference>
<gene>
    <name evidence="7" type="ORF">OU798_10230</name>
</gene>